<gene>
    <name evidence="3" type="ORF">HQ36_00145</name>
</gene>
<dbReference type="InterPro" id="IPR007685">
    <property type="entry name" value="RelA_SpoT"/>
</dbReference>
<evidence type="ECO:0000313" key="3">
    <source>
        <dbReference type="EMBL" id="KGN98950.1"/>
    </source>
</evidence>
<dbReference type="GO" id="GO:0016301">
    <property type="term" value="F:kinase activity"/>
    <property type="evidence" value="ECO:0007669"/>
    <property type="project" value="UniProtKB-KW"/>
</dbReference>
<reference evidence="3 4" key="1">
    <citation type="submission" date="2014-08" db="EMBL/GenBank/DDBJ databases">
        <title>Porphyromonas gingivicanis strain:COT-022_OH1391 Genome sequencing.</title>
        <authorList>
            <person name="Wallis C."/>
            <person name="Deusch O."/>
            <person name="O'Flynn C."/>
            <person name="Davis I."/>
            <person name="Jospin G."/>
            <person name="Darling A.E."/>
            <person name="Coil D.A."/>
            <person name="Alexiev A."/>
            <person name="Horsfall A."/>
            <person name="Kirkwood N."/>
            <person name="Harris S."/>
            <person name="Eisen J.A."/>
        </authorList>
    </citation>
    <scope>NUCLEOTIDE SEQUENCE [LARGE SCALE GENOMIC DNA]</scope>
    <source>
        <strain evidence="4">COT-022 OH1391</strain>
    </source>
</reference>
<dbReference type="PANTHER" id="PTHR21262">
    <property type="entry name" value="GUANOSINE-3',5'-BIS DIPHOSPHATE 3'-PYROPHOSPHOHYDROLASE"/>
    <property type="match status" value="1"/>
</dbReference>
<comment type="similarity">
    <text evidence="1">Belongs to the relA/spoT family.</text>
</comment>
<sequence>MEPTKHKANEVVHLTPEEENRMIMDQYNALITAYMNSKHRRKVERIEKAFLLARKAHEGVRRKSGIPYITHPLAVAQIVCSEMGLGSTSIVCALLHDVVEDTDYTTEDMRTMFGDKVAQIVEGLTKIPSDMFQGGVNVSAQAENFRKLLLTMNEDIRVILIKIADRLHNMRTLEAMPMAKQLKIVGETLYVYAPIAHRLGLFAIKTELEELSFAIEHPKEYKEIKDKISASEEERNQIFERFAHPLKERFEAMHITYEMKTRVKSAYSIWHKMQEKKIPFEEVYDLYAVRIIFESKPDISDKDLCWDIYGRITDIYRTKPERIRDWVTNPKSNGYKALHTTVMGPDGEWIEVQIRSRKMDDIAELGFAAHWKYKSEVFEEDSELEKWLATIREILESPTPDSMDFLDTFKLNLYTEEISVFTPRGKMITLPQKATALDFAFAIHGEIGKHCIGAKVNHRLVPFNYTLQNGDQVEIITSEKQSPTPEWLNYVTSAKARAMIDEVLRKRRREAVALGEREVVALFEKDGQTVTTAHLDKVANFFNFHKREEFFYAVGSKVIALPDSFKKLIQEGDKGNFFTRMFRTSKSNKSNGKTSKEESTSIGINTKKPFLLEEFNFTPNYEIATCCNPILGDETIGFVEEGNRVIVHKRSCTNATRLKSSAGNRIVQTLWGDHPNSLFEATFDIKGIDSIGILNAIIQYISEDINISITGINLSSHSGVFGGTFKVMVHSTDDIRRICDGLKKNPSINSITRI</sequence>
<evidence type="ECO:0000256" key="1">
    <source>
        <dbReference type="RuleBase" id="RU003847"/>
    </source>
</evidence>
<evidence type="ECO:0000259" key="2">
    <source>
        <dbReference type="PROSITE" id="PS51880"/>
    </source>
</evidence>
<dbReference type="InterPro" id="IPR033655">
    <property type="entry name" value="TGS_RelA/SpoT"/>
</dbReference>
<dbReference type="Pfam" id="PF19296">
    <property type="entry name" value="RelA_AH_RIS"/>
    <property type="match status" value="1"/>
</dbReference>
<dbReference type="STRING" id="266762.HQ36_00145"/>
<feature type="domain" description="TGS" evidence="2">
    <location>
        <begin position="416"/>
        <end position="477"/>
    </location>
</feature>
<protein>
    <submittedName>
        <fullName evidence="3">GTP pyrophosphokinase</fullName>
    </submittedName>
</protein>
<keyword evidence="4" id="KW-1185">Reference proteome</keyword>
<dbReference type="SUPFAM" id="SSF81301">
    <property type="entry name" value="Nucleotidyltransferase"/>
    <property type="match status" value="1"/>
</dbReference>
<dbReference type="InterPro" id="IPR003607">
    <property type="entry name" value="HD/PDEase_dom"/>
</dbReference>
<keyword evidence="3" id="KW-0418">Kinase</keyword>
<dbReference type="Pfam" id="PF04607">
    <property type="entry name" value="RelA_SpoT"/>
    <property type="match status" value="1"/>
</dbReference>
<evidence type="ECO:0000313" key="4">
    <source>
        <dbReference type="Proteomes" id="UP000030134"/>
    </source>
</evidence>
<dbReference type="FunFam" id="3.10.20.30:FF:000002">
    <property type="entry name" value="GTP pyrophosphokinase (RelA/SpoT)"/>
    <property type="match status" value="1"/>
</dbReference>
<dbReference type="CDD" id="cd05399">
    <property type="entry name" value="NT_Rel-Spo_like"/>
    <property type="match status" value="1"/>
</dbReference>
<dbReference type="InterPro" id="IPR043519">
    <property type="entry name" value="NT_sf"/>
</dbReference>
<dbReference type="PROSITE" id="PS51880">
    <property type="entry name" value="TGS"/>
    <property type="match status" value="1"/>
</dbReference>
<keyword evidence="3" id="KW-0808">Transferase</keyword>
<name>A0A0A2G995_9PORP</name>
<dbReference type="InterPro" id="IPR004095">
    <property type="entry name" value="TGS"/>
</dbReference>
<dbReference type="CDD" id="cd01668">
    <property type="entry name" value="TGS_RSH"/>
    <property type="match status" value="1"/>
</dbReference>
<dbReference type="CDD" id="cd00077">
    <property type="entry name" value="HDc"/>
    <property type="match status" value="1"/>
</dbReference>
<dbReference type="SMART" id="SM00471">
    <property type="entry name" value="HDc"/>
    <property type="match status" value="1"/>
</dbReference>
<dbReference type="InterPro" id="IPR012675">
    <property type="entry name" value="Beta-grasp_dom_sf"/>
</dbReference>
<dbReference type="InterPro" id="IPR045600">
    <property type="entry name" value="RelA/SpoT_AH_RIS"/>
</dbReference>
<dbReference type="Gene3D" id="3.10.20.30">
    <property type="match status" value="1"/>
</dbReference>
<dbReference type="InterPro" id="IPR004811">
    <property type="entry name" value="RelA/Spo_fam"/>
</dbReference>
<comment type="function">
    <text evidence="1">In eubacteria ppGpp (guanosine 3'-diphosphate 5'-diphosphate) is a mediator of the stringent response that coordinates a variety of cellular activities in response to changes in nutritional abundance.</text>
</comment>
<dbReference type="NCBIfam" id="TIGR00691">
    <property type="entry name" value="spoT_relA"/>
    <property type="match status" value="1"/>
</dbReference>
<accession>A0A0A2G995</accession>
<dbReference type="Pfam" id="PF02824">
    <property type="entry name" value="TGS"/>
    <property type="match status" value="1"/>
</dbReference>
<dbReference type="GO" id="GO:0015969">
    <property type="term" value="P:guanosine tetraphosphate metabolic process"/>
    <property type="evidence" value="ECO:0007669"/>
    <property type="project" value="InterPro"/>
</dbReference>
<dbReference type="Pfam" id="PF13291">
    <property type="entry name" value="ACT_4"/>
    <property type="match status" value="1"/>
</dbReference>
<dbReference type="InterPro" id="IPR002912">
    <property type="entry name" value="ACT_dom"/>
</dbReference>
<dbReference type="FunFam" id="1.10.3210.10:FF:000001">
    <property type="entry name" value="GTP pyrophosphokinase RelA"/>
    <property type="match status" value="1"/>
</dbReference>
<dbReference type="eggNOG" id="COG0317">
    <property type="taxonomic scope" value="Bacteria"/>
</dbReference>
<proteinExistence type="inferred from homology"/>
<dbReference type="PANTHER" id="PTHR21262:SF31">
    <property type="entry name" value="GTP PYROPHOSPHOKINASE"/>
    <property type="match status" value="1"/>
</dbReference>
<dbReference type="Gene3D" id="3.30.460.10">
    <property type="entry name" value="Beta Polymerase, domain 2"/>
    <property type="match status" value="1"/>
</dbReference>
<organism evidence="3 4">
    <name type="scientific">Porphyromonas gingivicanis</name>
    <dbReference type="NCBI Taxonomy" id="266762"/>
    <lineage>
        <taxon>Bacteria</taxon>
        <taxon>Pseudomonadati</taxon>
        <taxon>Bacteroidota</taxon>
        <taxon>Bacteroidia</taxon>
        <taxon>Bacteroidales</taxon>
        <taxon>Porphyromonadaceae</taxon>
        <taxon>Porphyromonas</taxon>
    </lineage>
</organism>
<dbReference type="InterPro" id="IPR012676">
    <property type="entry name" value="TGS-like"/>
</dbReference>
<dbReference type="RefSeq" id="WP_036882561.1">
    <property type="nucleotide sequence ID" value="NZ_JQZW01000002.1"/>
</dbReference>
<comment type="caution">
    <text evidence="3">The sequence shown here is derived from an EMBL/GenBank/DDBJ whole genome shotgun (WGS) entry which is preliminary data.</text>
</comment>
<dbReference type="SUPFAM" id="SSF109604">
    <property type="entry name" value="HD-domain/PDEase-like"/>
    <property type="match status" value="1"/>
</dbReference>
<dbReference type="SMART" id="SM00954">
    <property type="entry name" value="RelA_SpoT"/>
    <property type="match status" value="1"/>
</dbReference>
<dbReference type="EMBL" id="JQZW01000002">
    <property type="protein sequence ID" value="KGN98950.1"/>
    <property type="molecule type" value="Genomic_DNA"/>
</dbReference>
<dbReference type="OrthoDB" id="9805041at2"/>
<dbReference type="Gene3D" id="3.30.70.260">
    <property type="match status" value="1"/>
</dbReference>
<dbReference type="Pfam" id="PF13328">
    <property type="entry name" value="HD_4"/>
    <property type="match status" value="1"/>
</dbReference>
<dbReference type="GO" id="GO:0005886">
    <property type="term" value="C:plasma membrane"/>
    <property type="evidence" value="ECO:0007669"/>
    <property type="project" value="TreeGrafter"/>
</dbReference>
<dbReference type="Gene3D" id="1.10.3210.10">
    <property type="entry name" value="Hypothetical protein af1432"/>
    <property type="match status" value="1"/>
</dbReference>
<dbReference type="AlphaFoldDB" id="A0A0A2G995"/>
<dbReference type="Proteomes" id="UP000030134">
    <property type="component" value="Unassembled WGS sequence"/>
</dbReference>
<dbReference type="SUPFAM" id="SSF81271">
    <property type="entry name" value="TGS-like"/>
    <property type="match status" value="1"/>
</dbReference>